<dbReference type="Pfam" id="PF09274">
    <property type="entry name" value="ParG"/>
    <property type="match status" value="1"/>
</dbReference>
<dbReference type="RefSeq" id="WP_138239812.1">
    <property type="nucleotide sequence ID" value="NZ_VBRY01000010.1"/>
</dbReference>
<dbReference type="InterPro" id="IPR013321">
    <property type="entry name" value="Arc_rbn_hlx_hlx"/>
</dbReference>
<gene>
    <name evidence="1" type="ORF">FEF65_10730</name>
</gene>
<dbReference type="GO" id="GO:0006355">
    <property type="term" value="P:regulation of DNA-templated transcription"/>
    <property type="evidence" value="ECO:0007669"/>
    <property type="project" value="InterPro"/>
</dbReference>
<dbReference type="Gene3D" id="1.10.1220.10">
    <property type="entry name" value="Met repressor-like"/>
    <property type="match status" value="1"/>
</dbReference>
<sequence length="49" mass="5451">MSGEKLKLTSFMIEPSLLARFKIACVKEGVSVGAKIRQLIENSLREIES</sequence>
<dbReference type="SUPFAM" id="SSF47598">
    <property type="entry name" value="Ribbon-helix-helix"/>
    <property type="match status" value="1"/>
</dbReference>
<evidence type="ECO:0000313" key="1">
    <source>
        <dbReference type="EMBL" id="TLS66281.1"/>
    </source>
</evidence>
<proteinExistence type="predicted"/>
<dbReference type="Proteomes" id="UP000306585">
    <property type="component" value="Unassembled WGS sequence"/>
</dbReference>
<evidence type="ECO:0000313" key="2">
    <source>
        <dbReference type="Proteomes" id="UP000306585"/>
    </source>
</evidence>
<accession>A0A5R9GHN0</accession>
<name>A0A5R9GHN0_9PROT</name>
<dbReference type="EMBL" id="VBRY01000010">
    <property type="protein sequence ID" value="TLS66281.1"/>
    <property type="molecule type" value="Genomic_DNA"/>
</dbReference>
<organism evidence="1 2">
    <name type="scientific">Mariprofundus erugo</name>
    <dbReference type="NCBI Taxonomy" id="2528639"/>
    <lineage>
        <taxon>Bacteria</taxon>
        <taxon>Pseudomonadati</taxon>
        <taxon>Pseudomonadota</taxon>
        <taxon>Candidatius Mariprofundia</taxon>
        <taxon>Mariprofundales</taxon>
        <taxon>Mariprofundaceae</taxon>
        <taxon>Mariprofundus</taxon>
    </lineage>
</organism>
<reference evidence="1 2" key="1">
    <citation type="journal article" date="2019" name="Appl. Environ. Microbiol.">
        <title>Environmental Evidence and Genomic Insight of Iron-oxidizing Bacteria Preference Towards More Corrosion Resistant Stainless Steel at Higher Salinities.</title>
        <authorList>
            <person name="Garrison C.E."/>
            <person name="Price K.A."/>
            <person name="Field E.K."/>
        </authorList>
    </citation>
    <scope>NUCLEOTIDE SEQUENCE [LARGE SCALE GENOMIC DNA]</scope>
    <source>
        <strain evidence="1 2">P3</strain>
    </source>
</reference>
<dbReference type="InterPro" id="IPR015354">
    <property type="entry name" value="DNA_partition_ParG"/>
</dbReference>
<dbReference type="AlphaFoldDB" id="A0A5R9GHN0"/>
<keyword evidence="2" id="KW-1185">Reference proteome</keyword>
<dbReference type="InterPro" id="IPR010985">
    <property type="entry name" value="Ribbon_hlx_hlx"/>
</dbReference>
<protein>
    <submittedName>
        <fullName evidence="1">Uncharacterized protein</fullName>
    </submittedName>
</protein>
<comment type="caution">
    <text evidence="1">The sequence shown here is derived from an EMBL/GenBank/DDBJ whole genome shotgun (WGS) entry which is preliminary data.</text>
</comment>